<name>A0AAV8U584_9ROSI</name>
<accession>A0AAV8U584</accession>
<feature type="compositionally biased region" description="Acidic residues" evidence="1">
    <location>
        <begin position="91"/>
        <end position="103"/>
    </location>
</feature>
<evidence type="ECO:0000313" key="3">
    <source>
        <dbReference type="Proteomes" id="UP001159364"/>
    </source>
</evidence>
<sequence length="266" mass="29045">MTSNFDVGSKAVAGSVASLTGDDSTEETDNLLRSSKKVKRSAECVPVLERDDVKMEAHNESGRKCSYKDTLTSGTSTIHEPGAELPKVVSEDDSDPKELDDPECPTIHLTTTYKQRPVTPPLPEEPPPRPEIQESYDAWMLVPRVNRGRTRPPASRGHSTARGGTYNNNGSGVVTIVAPIRHPNKGKVIQGSRFNMLADYDPLLDNRIAAGGSSSRTPEWTLCHPRQAVCDSKGGRGSLLSIVQDALPSPNLCPRYRTQRLNLVYL</sequence>
<keyword evidence="3" id="KW-1185">Reference proteome</keyword>
<proteinExistence type="predicted"/>
<feature type="region of interest" description="Disordered" evidence="1">
    <location>
        <begin position="58"/>
        <end position="105"/>
    </location>
</feature>
<dbReference type="AlphaFoldDB" id="A0AAV8U584"/>
<comment type="caution">
    <text evidence="2">The sequence shown here is derived from an EMBL/GenBank/DDBJ whole genome shotgun (WGS) entry which is preliminary data.</text>
</comment>
<feature type="region of interest" description="Disordered" evidence="1">
    <location>
        <begin position="1"/>
        <end position="40"/>
    </location>
</feature>
<feature type="compositionally biased region" description="Polar residues" evidence="1">
    <location>
        <begin position="69"/>
        <end position="78"/>
    </location>
</feature>
<evidence type="ECO:0000256" key="1">
    <source>
        <dbReference type="SAM" id="MobiDB-lite"/>
    </source>
</evidence>
<organism evidence="2 3">
    <name type="scientific">Erythroxylum novogranatense</name>
    <dbReference type="NCBI Taxonomy" id="1862640"/>
    <lineage>
        <taxon>Eukaryota</taxon>
        <taxon>Viridiplantae</taxon>
        <taxon>Streptophyta</taxon>
        <taxon>Embryophyta</taxon>
        <taxon>Tracheophyta</taxon>
        <taxon>Spermatophyta</taxon>
        <taxon>Magnoliopsida</taxon>
        <taxon>eudicotyledons</taxon>
        <taxon>Gunneridae</taxon>
        <taxon>Pentapetalae</taxon>
        <taxon>rosids</taxon>
        <taxon>fabids</taxon>
        <taxon>Malpighiales</taxon>
        <taxon>Erythroxylaceae</taxon>
        <taxon>Erythroxylum</taxon>
    </lineage>
</organism>
<dbReference type="Proteomes" id="UP001159364">
    <property type="component" value="Linkage Group LG01"/>
</dbReference>
<reference evidence="2 3" key="1">
    <citation type="submission" date="2021-09" db="EMBL/GenBank/DDBJ databases">
        <title>Genomic insights and catalytic innovation underlie evolution of tropane alkaloids biosynthesis.</title>
        <authorList>
            <person name="Wang Y.-J."/>
            <person name="Tian T."/>
            <person name="Huang J.-P."/>
            <person name="Huang S.-X."/>
        </authorList>
    </citation>
    <scope>NUCLEOTIDE SEQUENCE [LARGE SCALE GENOMIC DNA]</scope>
    <source>
        <strain evidence="2">KIB-2018</strain>
        <tissue evidence="2">Leaf</tissue>
    </source>
</reference>
<protein>
    <submittedName>
        <fullName evidence="2">Uncharacterized protein</fullName>
    </submittedName>
</protein>
<feature type="compositionally biased region" description="Basic and acidic residues" evidence="1">
    <location>
        <begin position="58"/>
        <end position="67"/>
    </location>
</feature>
<dbReference type="EMBL" id="JAIWQS010000001">
    <property type="protein sequence ID" value="KAJ8773453.1"/>
    <property type="molecule type" value="Genomic_DNA"/>
</dbReference>
<gene>
    <name evidence="2" type="ORF">K2173_004283</name>
</gene>
<feature type="region of interest" description="Disordered" evidence="1">
    <location>
        <begin position="147"/>
        <end position="167"/>
    </location>
</feature>
<evidence type="ECO:0000313" key="2">
    <source>
        <dbReference type="EMBL" id="KAJ8773453.1"/>
    </source>
</evidence>